<reference evidence="1" key="1">
    <citation type="submission" date="2022-08" db="EMBL/GenBank/DDBJ databases">
        <authorList>
            <person name="Gutierrez-Valencia J."/>
        </authorList>
    </citation>
    <scope>NUCLEOTIDE SEQUENCE</scope>
</reference>
<gene>
    <name evidence="1" type="ORF">LITE_LOCUS9149</name>
</gene>
<evidence type="ECO:0000313" key="2">
    <source>
        <dbReference type="Proteomes" id="UP001154282"/>
    </source>
</evidence>
<organism evidence="1 2">
    <name type="scientific">Linum tenue</name>
    <dbReference type="NCBI Taxonomy" id="586396"/>
    <lineage>
        <taxon>Eukaryota</taxon>
        <taxon>Viridiplantae</taxon>
        <taxon>Streptophyta</taxon>
        <taxon>Embryophyta</taxon>
        <taxon>Tracheophyta</taxon>
        <taxon>Spermatophyta</taxon>
        <taxon>Magnoliopsida</taxon>
        <taxon>eudicotyledons</taxon>
        <taxon>Gunneridae</taxon>
        <taxon>Pentapetalae</taxon>
        <taxon>rosids</taxon>
        <taxon>fabids</taxon>
        <taxon>Malpighiales</taxon>
        <taxon>Linaceae</taxon>
        <taxon>Linum</taxon>
    </lineage>
</organism>
<evidence type="ECO:0000313" key="1">
    <source>
        <dbReference type="EMBL" id="CAI0396483.1"/>
    </source>
</evidence>
<proteinExistence type="predicted"/>
<accession>A0AAV0IGL2</accession>
<keyword evidence="2" id="KW-1185">Reference proteome</keyword>
<name>A0AAV0IGL2_9ROSI</name>
<protein>
    <recommendedName>
        <fullName evidence="3">Defensin-like protein</fullName>
    </recommendedName>
</protein>
<dbReference type="Proteomes" id="UP001154282">
    <property type="component" value="Unassembled WGS sequence"/>
</dbReference>
<evidence type="ECO:0008006" key="3">
    <source>
        <dbReference type="Google" id="ProtNLM"/>
    </source>
</evidence>
<sequence length="143" mass="14869">AIAASNITEIEGGFCQIGIAHTVPVCSPAETCNFVCKSKYGQGETTIGECDDDLTCNCYSPCEGIGDEVATAASNTTEDGGFCQIGKAHAVHLCSPAETCNFVCKLKYDHGETTIIGECGDDLTCNCYSPCEGIGIPPAERIG</sequence>
<comment type="caution">
    <text evidence="1">The sequence shown here is derived from an EMBL/GenBank/DDBJ whole genome shotgun (WGS) entry which is preliminary data.</text>
</comment>
<dbReference type="AlphaFoldDB" id="A0AAV0IGL2"/>
<feature type="non-terminal residue" evidence="1">
    <location>
        <position position="1"/>
    </location>
</feature>
<dbReference type="EMBL" id="CAMGYJ010000003">
    <property type="protein sequence ID" value="CAI0396483.1"/>
    <property type="molecule type" value="Genomic_DNA"/>
</dbReference>